<evidence type="ECO:0000313" key="2">
    <source>
        <dbReference type="EMBL" id="CAD5110402.1"/>
    </source>
</evidence>
<gene>
    <name evidence="2" type="ORF">PSEWESI4_04725</name>
</gene>
<dbReference type="Proteomes" id="UP000583387">
    <property type="component" value="Unassembled WGS sequence"/>
</dbReference>
<evidence type="ECO:0000313" key="3">
    <source>
        <dbReference type="Proteomes" id="UP000583387"/>
    </source>
</evidence>
<reference evidence="2 3" key="1">
    <citation type="submission" date="2020-08" db="EMBL/GenBank/DDBJ databases">
        <authorList>
            <person name="Criscuolo A."/>
        </authorList>
    </citation>
    <scope>NUCLEOTIDE SEQUENCE [LARGE SCALE GENOMIC DNA]</scope>
    <source>
        <strain evidence="2">CIP111764</strain>
    </source>
</reference>
<protein>
    <submittedName>
        <fullName evidence="2">Uncharacterized protein</fullName>
    </submittedName>
</protein>
<dbReference type="EMBL" id="CAJFCI010000086">
    <property type="protein sequence ID" value="CAD5110402.1"/>
    <property type="molecule type" value="Genomic_DNA"/>
</dbReference>
<proteinExistence type="predicted"/>
<keyword evidence="1" id="KW-0812">Transmembrane</keyword>
<name>A0A7U7ESK1_9GAMM</name>
<dbReference type="RefSeq" id="WP_187673709.1">
    <property type="nucleotide sequence ID" value="NZ_CAJFCI010000086.1"/>
</dbReference>
<comment type="caution">
    <text evidence="2">The sequence shown here is derived from an EMBL/GenBank/DDBJ whole genome shotgun (WGS) entry which is preliminary data.</text>
</comment>
<keyword evidence="3" id="KW-1185">Reference proteome</keyword>
<sequence length="279" mass="31821">MQIPTWEQFSAVFAAPGDEQARAVREAFIQQHNEREGDEATSSVEDYVNALITLYGYFLDHKEGTFSVVEWLDDKLGDAFTIDFDDDGEAVEVRFGGRKIVLSHHSMGTDELEQDVAQLERLMEERYYIIYQCIGEGFSDTLELLLVPSDHWRRAEMIYGQAWVAAHFMRCVGEEPFAPQSDAPPASTGQAPVANRRSSEESEWDTFYHFKAKIFLWFVLPVLVAFALYVAWGVLKSDTLPPPQPEGCENVDRTFRNLPAEQAEPLKEHMRRQLGCNSE</sequence>
<feature type="transmembrane region" description="Helical" evidence="1">
    <location>
        <begin position="214"/>
        <end position="235"/>
    </location>
</feature>
<evidence type="ECO:0000256" key="1">
    <source>
        <dbReference type="SAM" id="Phobius"/>
    </source>
</evidence>
<organism evidence="2 3">
    <name type="scientific">Zestomonas carbonaria</name>
    <dbReference type="NCBI Taxonomy" id="2762745"/>
    <lineage>
        <taxon>Bacteria</taxon>
        <taxon>Pseudomonadati</taxon>
        <taxon>Pseudomonadota</taxon>
        <taxon>Gammaproteobacteria</taxon>
        <taxon>Pseudomonadales</taxon>
        <taxon>Pseudomonadaceae</taxon>
        <taxon>Zestomonas</taxon>
    </lineage>
</organism>
<accession>A0A7U7ESK1</accession>
<keyword evidence="1" id="KW-1133">Transmembrane helix</keyword>
<dbReference type="AlphaFoldDB" id="A0A7U7ESK1"/>
<keyword evidence="1" id="KW-0472">Membrane</keyword>